<dbReference type="OrthoDB" id="2686359at2759"/>
<gene>
    <name evidence="1" type="ORF">EVG20_g6171</name>
</gene>
<name>A0A4Y9YRW2_9AGAM</name>
<dbReference type="EMBL" id="SEOQ01000398">
    <property type="protein sequence ID" value="TFY63809.1"/>
    <property type="molecule type" value="Genomic_DNA"/>
</dbReference>
<evidence type="ECO:0000313" key="2">
    <source>
        <dbReference type="Proteomes" id="UP000298327"/>
    </source>
</evidence>
<comment type="caution">
    <text evidence="1">The sequence shown here is derived from an EMBL/GenBank/DDBJ whole genome shotgun (WGS) entry which is preliminary data.</text>
</comment>
<proteinExistence type="predicted"/>
<organism evidence="1 2">
    <name type="scientific">Dentipellis fragilis</name>
    <dbReference type="NCBI Taxonomy" id="205917"/>
    <lineage>
        <taxon>Eukaryota</taxon>
        <taxon>Fungi</taxon>
        <taxon>Dikarya</taxon>
        <taxon>Basidiomycota</taxon>
        <taxon>Agaricomycotina</taxon>
        <taxon>Agaricomycetes</taxon>
        <taxon>Russulales</taxon>
        <taxon>Hericiaceae</taxon>
        <taxon>Dentipellis</taxon>
    </lineage>
</organism>
<dbReference type="AlphaFoldDB" id="A0A4Y9YRW2"/>
<dbReference type="Proteomes" id="UP000298327">
    <property type="component" value="Unassembled WGS sequence"/>
</dbReference>
<dbReference type="STRING" id="205917.A0A4Y9YRW2"/>
<reference evidence="1 2" key="1">
    <citation type="submission" date="2019-02" db="EMBL/GenBank/DDBJ databases">
        <title>Genome sequencing of the rare red list fungi Dentipellis fragilis.</title>
        <authorList>
            <person name="Buettner E."/>
            <person name="Kellner H."/>
        </authorList>
    </citation>
    <scope>NUCLEOTIDE SEQUENCE [LARGE SCALE GENOMIC DNA]</scope>
    <source>
        <strain evidence="1 2">DSM 105465</strain>
    </source>
</reference>
<sequence length="89" mass="10681">MYLSGVSFYVLSDHFLIHQSHAYEEEARRNERRYNRKIYADFKEETCLRYIKRFHDEGVLNTTRGHNVLEECRKLKAIGRIVSQMLDGQ</sequence>
<protein>
    <submittedName>
        <fullName evidence="1">Uncharacterized protein</fullName>
    </submittedName>
</protein>
<keyword evidence="2" id="KW-1185">Reference proteome</keyword>
<accession>A0A4Y9YRW2</accession>
<dbReference type="Pfam" id="PF13896">
    <property type="entry name" value="Glyco_transf_49"/>
    <property type="match status" value="1"/>
</dbReference>
<evidence type="ECO:0000313" key="1">
    <source>
        <dbReference type="EMBL" id="TFY63809.1"/>
    </source>
</evidence>